<organism evidence="1 2">
    <name type="scientific">Symbiodinium natans</name>
    <dbReference type="NCBI Taxonomy" id="878477"/>
    <lineage>
        <taxon>Eukaryota</taxon>
        <taxon>Sar</taxon>
        <taxon>Alveolata</taxon>
        <taxon>Dinophyceae</taxon>
        <taxon>Suessiales</taxon>
        <taxon>Symbiodiniaceae</taxon>
        <taxon>Symbiodinium</taxon>
    </lineage>
</organism>
<evidence type="ECO:0000313" key="1">
    <source>
        <dbReference type="EMBL" id="CAE7570073.1"/>
    </source>
</evidence>
<name>A0A812UGR0_9DINO</name>
<sequence>MQGQALDAAARGSGLLVSLSATTLVVSGLGVARAAGRPGLLAPGRSEFCMPSCNTRMGLACEEAKEQAGLSGQARAVRASWGACRPQEKRGRCRGCRSEERWLWLGAFMAQAAG</sequence>
<reference evidence="1" key="1">
    <citation type="submission" date="2021-02" db="EMBL/GenBank/DDBJ databases">
        <authorList>
            <person name="Dougan E. K."/>
            <person name="Rhodes N."/>
            <person name="Thang M."/>
            <person name="Chan C."/>
        </authorList>
    </citation>
    <scope>NUCLEOTIDE SEQUENCE</scope>
</reference>
<keyword evidence="2" id="KW-1185">Reference proteome</keyword>
<evidence type="ECO:0000313" key="2">
    <source>
        <dbReference type="Proteomes" id="UP000604046"/>
    </source>
</evidence>
<proteinExistence type="predicted"/>
<protein>
    <submittedName>
        <fullName evidence="1">Uncharacterized protein</fullName>
    </submittedName>
</protein>
<dbReference type="AlphaFoldDB" id="A0A812UGR0"/>
<comment type="caution">
    <text evidence="1">The sequence shown here is derived from an EMBL/GenBank/DDBJ whole genome shotgun (WGS) entry which is preliminary data.</text>
</comment>
<gene>
    <name evidence="1" type="ORF">SNAT2548_LOCUS32433</name>
</gene>
<accession>A0A812UGR0</accession>
<dbReference type="EMBL" id="CAJNDS010002711">
    <property type="protein sequence ID" value="CAE7570073.1"/>
    <property type="molecule type" value="Genomic_DNA"/>
</dbReference>
<dbReference type="Proteomes" id="UP000604046">
    <property type="component" value="Unassembled WGS sequence"/>
</dbReference>